<keyword evidence="13" id="KW-1185">Reference proteome</keyword>
<evidence type="ECO:0000256" key="2">
    <source>
        <dbReference type="ARBA" id="ARBA00004370"/>
    </source>
</evidence>
<dbReference type="Gene3D" id="1.20.1070.10">
    <property type="entry name" value="Rhodopsin 7-helix transmembrane proteins"/>
    <property type="match status" value="1"/>
</dbReference>
<evidence type="ECO:0000313" key="13">
    <source>
        <dbReference type="Proteomes" id="UP000663828"/>
    </source>
</evidence>
<keyword evidence="5" id="KW-0863">Zinc-finger</keyword>
<dbReference type="EMBL" id="CAJNOR010003404">
    <property type="protein sequence ID" value="CAF1410451.1"/>
    <property type="molecule type" value="Genomic_DNA"/>
</dbReference>
<keyword evidence="9" id="KW-0539">Nucleus</keyword>
<evidence type="ECO:0000256" key="10">
    <source>
        <dbReference type="SAM" id="Phobius"/>
    </source>
</evidence>
<evidence type="ECO:0000256" key="6">
    <source>
        <dbReference type="ARBA" id="ARBA00022833"/>
    </source>
</evidence>
<comment type="caution">
    <text evidence="12">The sequence shown here is derived from an EMBL/GenBank/DDBJ whole genome shotgun (WGS) entry which is preliminary data.</text>
</comment>
<comment type="subcellular location">
    <subcellularLocation>
        <location evidence="2">Membrane</location>
    </subcellularLocation>
    <subcellularLocation>
        <location evidence="1">Nucleus</location>
    </subcellularLocation>
</comment>
<keyword evidence="3 10" id="KW-0812">Transmembrane</keyword>
<evidence type="ECO:0000256" key="1">
    <source>
        <dbReference type="ARBA" id="ARBA00004123"/>
    </source>
</evidence>
<evidence type="ECO:0000256" key="3">
    <source>
        <dbReference type="ARBA" id="ARBA00022692"/>
    </source>
</evidence>
<dbReference type="SUPFAM" id="SSF81321">
    <property type="entry name" value="Family A G protein-coupled receptor-like"/>
    <property type="match status" value="1"/>
</dbReference>
<protein>
    <recommendedName>
        <fullName evidence="11">G-protein coupled receptors family 1 profile domain-containing protein</fullName>
    </recommendedName>
</protein>
<dbReference type="PANTHER" id="PTHR46481">
    <property type="entry name" value="ZINC FINGER BED DOMAIN-CONTAINING PROTEIN 4"/>
    <property type="match status" value="1"/>
</dbReference>
<keyword evidence="6" id="KW-0862">Zinc</keyword>
<feature type="transmembrane region" description="Helical" evidence="10">
    <location>
        <begin position="490"/>
        <end position="511"/>
    </location>
</feature>
<sequence length="760" mass="85896">MNEKLKEICADAKFISLSLDIWTDRRMRAFFAMTGHTFIDKSLKSFVLCFLPLYGSHTANLLLDQYESVLNMLDINAKIVRLITDNASNNIKAFQDLIIPGFEEYFDNDNNDESSSDVDLDAAEEADKISTMCDDGNQENMIDIIKTSFDNIAASNESMRLPCFSHCLNLVVSDGLKEASSIKQVLSKVSKIAKLSHSSTIFVEKLESMSKSIPKANKTPWNSQFNLVEKLLRIPSSDLSDILTSIKRQDLCLLTKDYQILNEFISLFILLAEATVITQGEKTPSISFVAPTILAIYFDLLSEKEDVTFTLPLCKALLSSLISRFGDLFEQLDVEVDKSIKPKTTYDYFKDPLFIYTPSLDGKFKLHWINESSLLPEKKKFLCEKIKQVLYDFCVLIRHSECLQSETETQAVDDQQTAPVTPSRLGRKRKSLFSNIENKNSKKQKVEQFGFIKDEINNYLNDDSIDESNRFALLYQSHKPALYNHACSRYFLALACTNLFSTSVILTFRLLSDGYQLDVTRTSIILCKTVSFFSQTSAISSSFLTVVTSIDRFCASSSSVRLRSFSNVKVSRWVILFILISIALFHLNTLIMTELRSTDTLGCRIRGDTTYKQVYTIIQSFLYAVIAPVLMAIFGSLTIYNIKKTNVAPAAGARHRRTESQLARMLILQVGTNILLSAPSGAGNLIAIMANTLSTTAEFFIVYVFCQLLFYASYTTPFIMYIVSASIYRKELIRLFHKISCRRVNGQINILTNQVTPMNS</sequence>
<gene>
    <name evidence="12" type="ORF">XAT740_LOCUS34644</name>
</gene>
<dbReference type="InterPro" id="IPR017452">
    <property type="entry name" value="GPCR_Rhodpsn_7TM"/>
</dbReference>
<dbReference type="PANTHER" id="PTHR46481:SF10">
    <property type="entry name" value="ZINC FINGER BED DOMAIN-CONTAINING PROTEIN 39"/>
    <property type="match status" value="1"/>
</dbReference>
<dbReference type="GO" id="GO:0004930">
    <property type="term" value="F:G protein-coupled receptor activity"/>
    <property type="evidence" value="ECO:0007669"/>
    <property type="project" value="InterPro"/>
</dbReference>
<keyword evidence="8 10" id="KW-0472">Membrane</keyword>
<evidence type="ECO:0000256" key="4">
    <source>
        <dbReference type="ARBA" id="ARBA00022723"/>
    </source>
</evidence>
<feature type="transmembrane region" description="Helical" evidence="10">
    <location>
        <begin position="573"/>
        <end position="591"/>
    </location>
</feature>
<dbReference type="SUPFAM" id="SSF53098">
    <property type="entry name" value="Ribonuclease H-like"/>
    <property type="match status" value="1"/>
</dbReference>
<feature type="transmembrane region" description="Helical" evidence="10">
    <location>
        <begin position="700"/>
        <end position="728"/>
    </location>
</feature>
<proteinExistence type="predicted"/>
<evidence type="ECO:0000256" key="9">
    <source>
        <dbReference type="ARBA" id="ARBA00023242"/>
    </source>
</evidence>
<evidence type="ECO:0000256" key="8">
    <source>
        <dbReference type="ARBA" id="ARBA00023136"/>
    </source>
</evidence>
<dbReference type="PROSITE" id="PS50262">
    <property type="entry name" value="G_PROTEIN_RECEP_F1_2"/>
    <property type="match status" value="1"/>
</dbReference>
<accession>A0A815LIL8</accession>
<dbReference type="InterPro" id="IPR012337">
    <property type="entry name" value="RNaseH-like_sf"/>
</dbReference>
<feature type="transmembrane region" description="Helical" evidence="10">
    <location>
        <begin position="662"/>
        <end position="688"/>
    </location>
</feature>
<dbReference type="AlphaFoldDB" id="A0A815LIL8"/>
<dbReference type="GO" id="GO:0008270">
    <property type="term" value="F:zinc ion binding"/>
    <property type="evidence" value="ECO:0007669"/>
    <property type="project" value="UniProtKB-KW"/>
</dbReference>
<keyword evidence="7 10" id="KW-1133">Transmembrane helix</keyword>
<reference evidence="12" key="1">
    <citation type="submission" date="2021-02" db="EMBL/GenBank/DDBJ databases">
        <authorList>
            <person name="Nowell W R."/>
        </authorList>
    </citation>
    <scope>NUCLEOTIDE SEQUENCE</scope>
</reference>
<keyword evidence="4" id="KW-0479">Metal-binding</keyword>
<dbReference type="Pfam" id="PF00001">
    <property type="entry name" value="7tm_1"/>
    <property type="match status" value="1"/>
</dbReference>
<evidence type="ECO:0000313" key="12">
    <source>
        <dbReference type="EMBL" id="CAF1410451.1"/>
    </source>
</evidence>
<dbReference type="GO" id="GO:0016020">
    <property type="term" value="C:membrane"/>
    <property type="evidence" value="ECO:0007669"/>
    <property type="project" value="UniProtKB-SubCell"/>
</dbReference>
<feature type="transmembrane region" description="Helical" evidence="10">
    <location>
        <begin position="621"/>
        <end position="642"/>
    </location>
</feature>
<evidence type="ECO:0000256" key="7">
    <source>
        <dbReference type="ARBA" id="ARBA00022989"/>
    </source>
</evidence>
<dbReference type="InterPro" id="IPR000276">
    <property type="entry name" value="GPCR_Rhodpsn"/>
</dbReference>
<dbReference type="Proteomes" id="UP000663828">
    <property type="component" value="Unassembled WGS sequence"/>
</dbReference>
<organism evidence="12 13">
    <name type="scientific">Adineta ricciae</name>
    <name type="common">Rotifer</name>
    <dbReference type="NCBI Taxonomy" id="249248"/>
    <lineage>
        <taxon>Eukaryota</taxon>
        <taxon>Metazoa</taxon>
        <taxon>Spiralia</taxon>
        <taxon>Gnathifera</taxon>
        <taxon>Rotifera</taxon>
        <taxon>Eurotatoria</taxon>
        <taxon>Bdelloidea</taxon>
        <taxon>Adinetida</taxon>
        <taxon>Adinetidae</taxon>
        <taxon>Adineta</taxon>
    </lineage>
</organism>
<evidence type="ECO:0000256" key="5">
    <source>
        <dbReference type="ARBA" id="ARBA00022771"/>
    </source>
</evidence>
<dbReference type="GO" id="GO:0005634">
    <property type="term" value="C:nucleus"/>
    <property type="evidence" value="ECO:0007669"/>
    <property type="project" value="UniProtKB-SubCell"/>
</dbReference>
<evidence type="ECO:0000259" key="11">
    <source>
        <dbReference type="PROSITE" id="PS50262"/>
    </source>
</evidence>
<feature type="domain" description="G-protein coupled receptors family 1 profile" evidence="11">
    <location>
        <begin position="468"/>
        <end position="721"/>
    </location>
</feature>
<dbReference type="InterPro" id="IPR052035">
    <property type="entry name" value="ZnF_BED_domain_contain"/>
</dbReference>
<name>A0A815LIL8_ADIRI</name>